<gene>
    <name evidence="2" type="ORF">DB32_001012</name>
</gene>
<dbReference type="RefSeq" id="WP_053231274.1">
    <property type="nucleotide sequence ID" value="NZ_CP011125.1"/>
</dbReference>
<dbReference type="Gene3D" id="1.20.120.520">
    <property type="entry name" value="nmb1532 protein domain like"/>
    <property type="match status" value="1"/>
</dbReference>
<evidence type="ECO:0000259" key="1">
    <source>
        <dbReference type="Pfam" id="PF01814"/>
    </source>
</evidence>
<dbReference type="AlphaFoldDB" id="A0A0F6YHC4"/>
<dbReference type="PANTHER" id="PTHR35585">
    <property type="entry name" value="HHE DOMAIN PROTEIN (AFU_ORTHOLOGUE AFUA_4G00730)"/>
    <property type="match status" value="1"/>
</dbReference>
<protein>
    <submittedName>
        <fullName evidence="2">Regulator protein</fullName>
    </submittedName>
</protein>
<sequence length="167" mass="19282">MKATDLLEQQHREVEKIFDRLENDEGDRIENLRELASKLAAHMRIEEEIFYPKAREVMEDMVFESLEEHTLAAFALKRLAEIDPGHPSFEAKCKALKELVKHHVEEEESEMFPKIDGEIEPEELETIGEELEARFMEIVESGYGAELVKGQPSKKNGIGRMPHHATR</sequence>
<evidence type="ECO:0000313" key="2">
    <source>
        <dbReference type="EMBL" id="AKF03863.1"/>
    </source>
</evidence>
<dbReference type="EMBL" id="CP011125">
    <property type="protein sequence ID" value="AKF03863.1"/>
    <property type="molecule type" value="Genomic_DNA"/>
</dbReference>
<dbReference type="InterPro" id="IPR012312">
    <property type="entry name" value="Hemerythrin-like"/>
</dbReference>
<dbReference type="PANTHER" id="PTHR35585:SF1">
    <property type="entry name" value="HHE DOMAIN PROTEIN (AFU_ORTHOLOGUE AFUA_4G00730)"/>
    <property type="match status" value="1"/>
</dbReference>
<dbReference type="KEGG" id="samy:DB32_001012"/>
<dbReference type="Pfam" id="PF01814">
    <property type="entry name" value="Hemerythrin"/>
    <property type="match status" value="1"/>
</dbReference>
<dbReference type="OrthoDB" id="9793637at2"/>
<organism evidence="2 3">
    <name type="scientific">Sandaracinus amylolyticus</name>
    <dbReference type="NCBI Taxonomy" id="927083"/>
    <lineage>
        <taxon>Bacteria</taxon>
        <taxon>Pseudomonadati</taxon>
        <taxon>Myxococcota</taxon>
        <taxon>Polyangia</taxon>
        <taxon>Polyangiales</taxon>
        <taxon>Sandaracinaceae</taxon>
        <taxon>Sandaracinus</taxon>
    </lineage>
</organism>
<name>A0A0F6YHC4_9BACT</name>
<dbReference type="Proteomes" id="UP000034883">
    <property type="component" value="Chromosome"/>
</dbReference>
<proteinExistence type="predicted"/>
<dbReference type="STRING" id="927083.DB32_001012"/>
<feature type="domain" description="Hemerythrin-like" evidence="1">
    <location>
        <begin position="4"/>
        <end position="115"/>
    </location>
</feature>
<evidence type="ECO:0000313" key="3">
    <source>
        <dbReference type="Proteomes" id="UP000034883"/>
    </source>
</evidence>
<accession>A0A0F6YHC4</accession>
<reference evidence="2 3" key="1">
    <citation type="submission" date="2015-03" db="EMBL/GenBank/DDBJ databases">
        <title>Genome assembly of Sandaracinus amylolyticus DSM 53668.</title>
        <authorList>
            <person name="Sharma G."/>
            <person name="Subramanian S."/>
        </authorList>
    </citation>
    <scope>NUCLEOTIDE SEQUENCE [LARGE SCALE GENOMIC DNA]</scope>
    <source>
        <strain evidence="2 3">DSM 53668</strain>
    </source>
</reference>
<keyword evidence="3" id="KW-1185">Reference proteome</keyword>